<proteinExistence type="predicted"/>
<dbReference type="EMBL" id="SIOX01000001">
    <property type="protein sequence ID" value="TAX81154.1"/>
    <property type="molecule type" value="Genomic_DNA"/>
</dbReference>
<reference evidence="1 2" key="1">
    <citation type="submission" date="2019-02" db="EMBL/GenBank/DDBJ databases">
        <title>The genomic architecture of introgression among sibling species of bacteria.</title>
        <authorList>
            <person name="Cavassim M.I.A."/>
            <person name="Moeskjaer S."/>
            <person name="Moslemi C."/>
            <person name="Fields B."/>
            <person name="Bachmann A."/>
            <person name="Vilhjalmsson B."/>
            <person name="Schierup M.H."/>
            <person name="Young J.P.W."/>
            <person name="Andersen S.U."/>
        </authorList>
    </citation>
    <scope>NUCLEOTIDE SEQUENCE [LARGE SCALE GENOMIC DNA]</scope>
    <source>
        <strain evidence="1 2">SM141A</strain>
    </source>
</reference>
<protein>
    <submittedName>
        <fullName evidence="1">Uncharacterized protein</fullName>
    </submittedName>
</protein>
<keyword evidence="2" id="KW-1185">Reference proteome</keyword>
<sequence length="64" mass="6951">MPSKEILVLGEGDKEIIDFLEKARAANGLRVKLGKEVFFVKVSAETVSDKGREFLTKGGLIGSQ</sequence>
<dbReference type="RefSeq" id="WP_028733405.1">
    <property type="nucleotide sequence ID" value="NZ_SILL01000001.1"/>
</dbReference>
<organism evidence="1 2">
    <name type="scientific">Rhizobium ruizarguesonis</name>
    <dbReference type="NCBI Taxonomy" id="2081791"/>
    <lineage>
        <taxon>Bacteria</taxon>
        <taxon>Pseudomonadati</taxon>
        <taxon>Pseudomonadota</taxon>
        <taxon>Alphaproteobacteria</taxon>
        <taxon>Hyphomicrobiales</taxon>
        <taxon>Rhizobiaceae</taxon>
        <taxon>Rhizobium/Agrobacterium group</taxon>
        <taxon>Rhizobium</taxon>
    </lineage>
</organism>
<name>A0ABY1X7I6_9HYPH</name>
<gene>
    <name evidence="1" type="ORF">ELH98_08780</name>
</gene>
<accession>A0ABY1X7I6</accession>
<evidence type="ECO:0000313" key="2">
    <source>
        <dbReference type="Proteomes" id="UP000291659"/>
    </source>
</evidence>
<dbReference type="Proteomes" id="UP000291659">
    <property type="component" value="Unassembled WGS sequence"/>
</dbReference>
<evidence type="ECO:0000313" key="1">
    <source>
        <dbReference type="EMBL" id="TAX81154.1"/>
    </source>
</evidence>
<comment type="caution">
    <text evidence="1">The sequence shown here is derived from an EMBL/GenBank/DDBJ whole genome shotgun (WGS) entry which is preliminary data.</text>
</comment>